<keyword evidence="1" id="KW-0812">Transmembrane</keyword>
<evidence type="ECO:0000313" key="2">
    <source>
        <dbReference type="EMBL" id="MCC2120208.1"/>
    </source>
</evidence>
<keyword evidence="1" id="KW-1133">Transmembrane helix</keyword>
<gene>
    <name evidence="2" type="ORF">LKD75_11550</name>
</gene>
<dbReference type="AlphaFoldDB" id="A0AAE3D745"/>
<sequence length="133" mass="15796">MAEEKKQSVTVYSYRKVWFVEKKIYAFQNIVLPFPIAPYEVLEFLAVVGAMLVMGRIFPILNNIPVVLRYGMLPYVTVKYLMKVKLDGKNPVKYFCGYLRFLFTRKECIERFRICRDHGVTVRINWNCGRRLE</sequence>
<feature type="transmembrane region" description="Helical" evidence="1">
    <location>
        <begin position="41"/>
        <end position="61"/>
    </location>
</feature>
<dbReference type="Pfam" id="PF12648">
    <property type="entry name" value="TcpE"/>
    <property type="match status" value="1"/>
</dbReference>
<keyword evidence="1" id="KW-0472">Membrane</keyword>
<reference evidence="2 3" key="1">
    <citation type="submission" date="2021-10" db="EMBL/GenBank/DDBJ databases">
        <title>Anaerobic single-cell dispensing facilitates the cultivation of human gut bacteria.</title>
        <authorList>
            <person name="Afrizal A."/>
        </authorList>
    </citation>
    <scope>NUCLEOTIDE SEQUENCE [LARGE SCALE GENOMIC DNA]</scope>
    <source>
        <strain evidence="2 3">CLA-AA-H273</strain>
    </source>
</reference>
<accession>A0AAE3D745</accession>
<dbReference type="RefSeq" id="WP_177306356.1">
    <property type="nucleotide sequence ID" value="NZ_JAJEPV010000027.1"/>
</dbReference>
<name>A0AAE3D745_9FIRM</name>
<comment type="caution">
    <text evidence="2">The sequence shown here is derived from an EMBL/GenBank/DDBJ whole genome shotgun (WGS) entry which is preliminary data.</text>
</comment>
<evidence type="ECO:0000313" key="3">
    <source>
        <dbReference type="Proteomes" id="UP001197795"/>
    </source>
</evidence>
<dbReference type="InterPro" id="IPR025608">
    <property type="entry name" value="TcpE"/>
</dbReference>
<keyword evidence="3" id="KW-1185">Reference proteome</keyword>
<protein>
    <submittedName>
        <fullName evidence="2">Conjugal transfer protein</fullName>
    </submittedName>
</protein>
<dbReference type="EMBL" id="JAJEPV010000027">
    <property type="protein sequence ID" value="MCC2120208.1"/>
    <property type="molecule type" value="Genomic_DNA"/>
</dbReference>
<evidence type="ECO:0000256" key="1">
    <source>
        <dbReference type="SAM" id="Phobius"/>
    </source>
</evidence>
<dbReference type="Proteomes" id="UP001197795">
    <property type="component" value="Unassembled WGS sequence"/>
</dbReference>
<proteinExistence type="predicted"/>
<organism evidence="2 3">
    <name type="scientific">Waltera acetigignens</name>
    <dbReference type="NCBI Taxonomy" id="2981769"/>
    <lineage>
        <taxon>Bacteria</taxon>
        <taxon>Bacillati</taxon>
        <taxon>Bacillota</taxon>
        <taxon>Clostridia</taxon>
        <taxon>Lachnospirales</taxon>
        <taxon>Lachnospiraceae</taxon>
        <taxon>Waltera</taxon>
    </lineage>
</organism>